<keyword evidence="2" id="KW-1185">Reference proteome</keyword>
<proteinExistence type="predicted"/>
<evidence type="ECO:0000313" key="1">
    <source>
        <dbReference type="EMBL" id="CAK5087345.1"/>
    </source>
</evidence>
<dbReference type="EMBL" id="CAVMJV010000064">
    <property type="protein sequence ID" value="CAK5087345.1"/>
    <property type="molecule type" value="Genomic_DNA"/>
</dbReference>
<gene>
    <name evidence="1" type="ORF">MENTE1834_LOCUS34904</name>
</gene>
<comment type="caution">
    <text evidence="1">The sequence shown here is derived from an EMBL/GenBank/DDBJ whole genome shotgun (WGS) entry which is preliminary data.</text>
</comment>
<organism evidence="1 2">
    <name type="scientific">Meloidogyne enterolobii</name>
    <name type="common">Root-knot nematode worm</name>
    <name type="synonym">Meloidogyne mayaguensis</name>
    <dbReference type="NCBI Taxonomy" id="390850"/>
    <lineage>
        <taxon>Eukaryota</taxon>
        <taxon>Metazoa</taxon>
        <taxon>Ecdysozoa</taxon>
        <taxon>Nematoda</taxon>
        <taxon>Chromadorea</taxon>
        <taxon>Rhabditida</taxon>
        <taxon>Tylenchina</taxon>
        <taxon>Tylenchomorpha</taxon>
        <taxon>Tylenchoidea</taxon>
        <taxon>Meloidogynidae</taxon>
        <taxon>Meloidogyninae</taxon>
        <taxon>Meloidogyne</taxon>
    </lineage>
</organism>
<evidence type="ECO:0000313" key="2">
    <source>
        <dbReference type="Proteomes" id="UP001497535"/>
    </source>
</evidence>
<accession>A0ACB1A7D8</accession>
<sequence length="163" mass="19045">MNIRPKLEKLQKSRKRRLPINDTSVLSELQQHEANPENEENSETNLIKFEQGSTQMGAVSLWYRGYRYVKNRNIWWKCSNKDCQAYAKAEEKDGQFSGTLGRNEHNHPPAIQKKSCEEIRNKLKKDNRPILGEVRANIPDEVYIALGSLFLLVHYLFINILLF</sequence>
<protein>
    <submittedName>
        <fullName evidence="1">Uncharacterized protein</fullName>
    </submittedName>
</protein>
<name>A0ACB1A7D8_MELEN</name>
<reference evidence="1" key="1">
    <citation type="submission" date="2023-11" db="EMBL/GenBank/DDBJ databases">
        <authorList>
            <person name="Poullet M."/>
        </authorList>
    </citation>
    <scope>NUCLEOTIDE SEQUENCE</scope>
    <source>
        <strain evidence="1">E1834</strain>
    </source>
</reference>
<dbReference type="Proteomes" id="UP001497535">
    <property type="component" value="Unassembled WGS sequence"/>
</dbReference>